<reference evidence="2 3" key="1">
    <citation type="journal article" date="2015" name="Genome Announc.">
        <title>Draft Genome Sequence and Gene Annotation of the Entomopathogenic Fungus Verticillium hemipterigenum.</title>
        <authorList>
            <person name="Horn F."/>
            <person name="Habel A."/>
            <person name="Scharf D.H."/>
            <person name="Dworschak J."/>
            <person name="Brakhage A.A."/>
            <person name="Guthke R."/>
            <person name="Hertweck C."/>
            <person name="Linde J."/>
        </authorList>
    </citation>
    <scope>NUCLEOTIDE SEQUENCE [LARGE SCALE GENOMIC DNA]</scope>
</reference>
<organism evidence="2 3">
    <name type="scientific">[Torrubiella] hemipterigena</name>
    <dbReference type="NCBI Taxonomy" id="1531966"/>
    <lineage>
        <taxon>Eukaryota</taxon>
        <taxon>Fungi</taxon>
        <taxon>Dikarya</taxon>
        <taxon>Ascomycota</taxon>
        <taxon>Pezizomycotina</taxon>
        <taxon>Sordariomycetes</taxon>
        <taxon>Hypocreomycetidae</taxon>
        <taxon>Hypocreales</taxon>
        <taxon>Clavicipitaceae</taxon>
        <taxon>Clavicipitaceae incertae sedis</taxon>
        <taxon>'Torrubiella' clade</taxon>
    </lineage>
</organism>
<protein>
    <submittedName>
        <fullName evidence="2">Uncharacterized protein</fullName>
    </submittedName>
</protein>
<dbReference type="OrthoDB" id="4959863at2759"/>
<dbReference type="Proteomes" id="UP000039046">
    <property type="component" value="Unassembled WGS sequence"/>
</dbReference>
<feature type="compositionally biased region" description="Polar residues" evidence="1">
    <location>
        <begin position="398"/>
        <end position="415"/>
    </location>
</feature>
<feature type="compositionally biased region" description="Basic residues" evidence="1">
    <location>
        <begin position="170"/>
        <end position="179"/>
    </location>
</feature>
<dbReference type="HOGENOM" id="CLU_428400_0_0_1"/>
<feature type="compositionally biased region" description="Low complexity" evidence="1">
    <location>
        <begin position="447"/>
        <end position="467"/>
    </location>
</feature>
<evidence type="ECO:0000313" key="2">
    <source>
        <dbReference type="EMBL" id="CEJ82577.1"/>
    </source>
</evidence>
<evidence type="ECO:0000256" key="1">
    <source>
        <dbReference type="SAM" id="MobiDB-lite"/>
    </source>
</evidence>
<accession>A0A0A1T8H4</accession>
<feature type="region of interest" description="Disordered" evidence="1">
    <location>
        <begin position="140"/>
        <end position="270"/>
    </location>
</feature>
<feature type="compositionally biased region" description="Basic and acidic residues" evidence="1">
    <location>
        <begin position="477"/>
        <end position="487"/>
    </location>
</feature>
<feature type="compositionally biased region" description="Polar residues" evidence="1">
    <location>
        <begin position="208"/>
        <end position="230"/>
    </location>
</feature>
<dbReference type="EMBL" id="CDHN01000001">
    <property type="protein sequence ID" value="CEJ82577.1"/>
    <property type="molecule type" value="Genomic_DNA"/>
</dbReference>
<sequence length="639" mass="70776">MADVASVDSIPRMMEDFPSPPSDSGDHVTSKILSMYATRPLPDVPAIPPRSALRESQRRRTGHSMSMSADFTHHKSDYSAYRSEYYKSDYSAYKSEYSEYDKSDMSAYKSEHYKSDYSAYKSEHYKSDYSAYKSEYYKSMTPPQRATSSAPNGHARSPSQASATFSTKSSTRRHSRRSSQKIQQLTGHDVDVMDEYKSPFAPLPSDASIETGSVYTLNSAASSESDLLRTSTEDGLLPLLEEDEEGGPSTRESSWGPPVGPSPSVPAPLNISRQPTIIKRNSAKEFSFDDAFNLDTNFLRPWEPGYGQFTDRKTAGQYHKIAVELAAAPGTATIHKPAPPPISRPPPVSARRISVISNAPTAAQNRAVPARYRFSGTAAFSRLCDTLWSNEEDNEITQIGINYSDPPATQDTVTDATEDDEPRDESRDTLDFFSKPLAFRSLKRTESTAAPKAKPAPKLAPSSSIKKPAPPRPARTSLEDLKLEPRPSKSVAFEITEPPKVARPVTPAARPELLSAFDSDSESEFERPISSGLGLRQWWARRSDWDLSNTAAAAGPSNENGNSNLRNVRSTTPSNDGSRMSGHRRWESTERLSLFARKTDHVRELFMRGRTSPTAAVKAEKRRSEMRKSIKFMPGPTLV</sequence>
<proteinExistence type="predicted"/>
<feature type="compositionally biased region" description="Polar residues" evidence="1">
    <location>
        <begin position="141"/>
        <end position="165"/>
    </location>
</feature>
<feature type="region of interest" description="Disordered" evidence="1">
    <location>
        <begin position="611"/>
        <end position="639"/>
    </location>
</feature>
<feature type="compositionally biased region" description="Basic and acidic residues" evidence="1">
    <location>
        <begin position="618"/>
        <end position="628"/>
    </location>
</feature>
<feature type="compositionally biased region" description="Polar residues" evidence="1">
    <location>
        <begin position="550"/>
        <end position="578"/>
    </location>
</feature>
<evidence type="ECO:0000313" key="3">
    <source>
        <dbReference type="Proteomes" id="UP000039046"/>
    </source>
</evidence>
<name>A0A0A1T8H4_9HYPO</name>
<dbReference type="AlphaFoldDB" id="A0A0A1T8H4"/>
<feature type="region of interest" description="Disordered" evidence="1">
    <location>
        <begin position="1"/>
        <end position="28"/>
    </location>
</feature>
<gene>
    <name evidence="2" type="ORF">VHEMI02634</name>
</gene>
<feature type="region of interest" description="Disordered" evidence="1">
    <location>
        <begin position="398"/>
        <end position="431"/>
    </location>
</feature>
<keyword evidence="3" id="KW-1185">Reference proteome</keyword>
<feature type="region of interest" description="Disordered" evidence="1">
    <location>
        <begin position="550"/>
        <end position="587"/>
    </location>
</feature>
<feature type="region of interest" description="Disordered" evidence="1">
    <location>
        <begin position="40"/>
        <end position="69"/>
    </location>
</feature>
<feature type="region of interest" description="Disordered" evidence="1">
    <location>
        <begin position="443"/>
        <end position="495"/>
    </location>
</feature>
<feature type="compositionally biased region" description="Basic and acidic residues" evidence="1">
    <location>
        <begin position="188"/>
        <end position="197"/>
    </location>
</feature>